<dbReference type="Proteomes" id="UP001472677">
    <property type="component" value="Unassembled WGS sequence"/>
</dbReference>
<dbReference type="EMBL" id="JBBPBM010000020">
    <property type="protein sequence ID" value="KAK8551752.1"/>
    <property type="molecule type" value="Genomic_DNA"/>
</dbReference>
<proteinExistence type="predicted"/>
<keyword evidence="2" id="KW-1185">Reference proteome</keyword>
<name>A0ABR2E730_9ROSI</name>
<reference evidence="1 2" key="1">
    <citation type="journal article" date="2024" name="G3 (Bethesda)">
        <title>Genome assembly of Hibiscus sabdariffa L. provides insights into metabolisms of medicinal natural products.</title>
        <authorList>
            <person name="Kim T."/>
        </authorList>
    </citation>
    <scope>NUCLEOTIDE SEQUENCE [LARGE SCALE GENOMIC DNA]</scope>
    <source>
        <strain evidence="1">TK-2024</strain>
        <tissue evidence="1">Old leaves</tissue>
    </source>
</reference>
<evidence type="ECO:0000313" key="1">
    <source>
        <dbReference type="EMBL" id="KAK8551752.1"/>
    </source>
</evidence>
<protein>
    <submittedName>
        <fullName evidence="1">Uncharacterized protein</fullName>
    </submittedName>
</protein>
<organism evidence="1 2">
    <name type="scientific">Hibiscus sabdariffa</name>
    <name type="common">roselle</name>
    <dbReference type="NCBI Taxonomy" id="183260"/>
    <lineage>
        <taxon>Eukaryota</taxon>
        <taxon>Viridiplantae</taxon>
        <taxon>Streptophyta</taxon>
        <taxon>Embryophyta</taxon>
        <taxon>Tracheophyta</taxon>
        <taxon>Spermatophyta</taxon>
        <taxon>Magnoliopsida</taxon>
        <taxon>eudicotyledons</taxon>
        <taxon>Gunneridae</taxon>
        <taxon>Pentapetalae</taxon>
        <taxon>rosids</taxon>
        <taxon>malvids</taxon>
        <taxon>Malvales</taxon>
        <taxon>Malvaceae</taxon>
        <taxon>Malvoideae</taxon>
        <taxon>Hibiscus</taxon>
    </lineage>
</organism>
<sequence length="75" mass="8389">MLEAFDGGGGRSVCTILVGAFGDYDLHNHISWYQVVCFQLGSLDYSPAPSATLDHEVTIEMKKELKRLIESREEL</sequence>
<accession>A0ABR2E730</accession>
<comment type="caution">
    <text evidence="1">The sequence shown here is derived from an EMBL/GenBank/DDBJ whole genome shotgun (WGS) entry which is preliminary data.</text>
</comment>
<gene>
    <name evidence="1" type="ORF">V6N12_040376</name>
</gene>
<evidence type="ECO:0000313" key="2">
    <source>
        <dbReference type="Proteomes" id="UP001472677"/>
    </source>
</evidence>